<proteinExistence type="predicted"/>
<dbReference type="EnsemblPlants" id="KRH56073">
    <property type="protein sequence ID" value="KRH56073"/>
    <property type="gene ID" value="GLYMA_06G301400"/>
</dbReference>
<reference evidence="3" key="2">
    <citation type="submission" date="2018-02" db="UniProtKB">
        <authorList>
            <consortium name="EnsemblPlants"/>
        </authorList>
    </citation>
    <scope>IDENTIFICATION</scope>
    <source>
        <strain evidence="3">Williams 82</strain>
    </source>
</reference>
<dbReference type="InParanoid" id="K7KY85"/>
<dbReference type="AlphaFoldDB" id="K7KY85"/>
<dbReference type="HOGENOM" id="CLU_2268673_0_0_1"/>
<dbReference type="EMBL" id="CM000839">
    <property type="protein sequence ID" value="KRH56073.1"/>
    <property type="molecule type" value="Genomic_DNA"/>
</dbReference>
<gene>
    <name evidence="2" type="ORF">GLYMA_06G301400</name>
</gene>
<sequence length="103" mass="12227">MPSGSLFFASRLRSFWSPVRLLIHLIIPPSFFVFIFFIPQTRTYISRHPFKEERAFLFGYLFFLGATMSLFSTFDLLQTTLTYSCLPLHVMFLRIDKPLELHR</sequence>
<accession>K7KY85</accession>
<reference evidence="2" key="3">
    <citation type="submission" date="2018-07" db="EMBL/GenBank/DDBJ databases">
        <title>WGS assembly of Glycine max.</title>
        <authorList>
            <person name="Schmutz J."/>
            <person name="Cannon S."/>
            <person name="Schlueter J."/>
            <person name="Ma J."/>
            <person name="Mitros T."/>
            <person name="Nelson W."/>
            <person name="Hyten D."/>
            <person name="Song Q."/>
            <person name="Thelen J."/>
            <person name="Cheng J."/>
            <person name="Xu D."/>
            <person name="Hellsten U."/>
            <person name="May G."/>
            <person name="Yu Y."/>
            <person name="Sakurai T."/>
            <person name="Umezawa T."/>
            <person name="Bhattacharyya M."/>
            <person name="Sandhu D."/>
            <person name="Valliyodan B."/>
            <person name="Lindquist E."/>
            <person name="Peto M."/>
            <person name="Grant D."/>
            <person name="Shu S."/>
            <person name="Goodstein D."/>
            <person name="Barry K."/>
            <person name="Futrell-Griggs M."/>
            <person name="Abernathy B."/>
            <person name="Du J."/>
            <person name="Tian Z."/>
            <person name="Zhu L."/>
            <person name="Gill N."/>
            <person name="Joshi T."/>
            <person name="Libault M."/>
            <person name="Sethuraman A."/>
            <person name="Zhang X."/>
            <person name="Shinozaki K."/>
            <person name="Nguyen H."/>
            <person name="Wing R."/>
            <person name="Cregan P."/>
            <person name="Specht J."/>
            <person name="Grimwood J."/>
            <person name="Rokhsar D."/>
            <person name="Stacey G."/>
            <person name="Shoemaker R."/>
            <person name="Jackson S."/>
        </authorList>
    </citation>
    <scope>NUCLEOTIDE SEQUENCE</scope>
    <source>
        <tissue evidence="2">Callus</tissue>
    </source>
</reference>
<keyword evidence="1" id="KW-1133">Transmembrane helix</keyword>
<evidence type="ECO:0000256" key="1">
    <source>
        <dbReference type="SAM" id="Phobius"/>
    </source>
</evidence>
<keyword evidence="1" id="KW-0812">Transmembrane</keyword>
<evidence type="ECO:0000313" key="3">
    <source>
        <dbReference type="EnsemblPlants" id="KRH56073"/>
    </source>
</evidence>
<dbReference type="PaxDb" id="3847-GLYMA06G45691.1"/>
<feature type="transmembrane region" description="Helical" evidence="1">
    <location>
        <begin position="58"/>
        <end position="77"/>
    </location>
</feature>
<evidence type="ECO:0000313" key="2">
    <source>
        <dbReference type="EMBL" id="KRH56073.1"/>
    </source>
</evidence>
<keyword evidence="1" id="KW-0472">Membrane</keyword>
<evidence type="ECO:0000313" key="4">
    <source>
        <dbReference type="Proteomes" id="UP000008827"/>
    </source>
</evidence>
<keyword evidence="4" id="KW-1185">Reference proteome</keyword>
<name>K7KY85_SOYBN</name>
<protein>
    <submittedName>
        <fullName evidence="2 3">Uncharacterized protein</fullName>
    </submittedName>
</protein>
<dbReference type="Gramene" id="KRH56073">
    <property type="protein sequence ID" value="KRH56073"/>
    <property type="gene ID" value="GLYMA_06G301400"/>
</dbReference>
<dbReference type="Proteomes" id="UP000008827">
    <property type="component" value="Chromosome 6"/>
</dbReference>
<organism evidence="2">
    <name type="scientific">Glycine max</name>
    <name type="common">Soybean</name>
    <name type="synonym">Glycine hispida</name>
    <dbReference type="NCBI Taxonomy" id="3847"/>
    <lineage>
        <taxon>Eukaryota</taxon>
        <taxon>Viridiplantae</taxon>
        <taxon>Streptophyta</taxon>
        <taxon>Embryophyta</taxon>
        <taxon>Tracheophyta</taxon>
        <taxon>Spermatophyta</taxon>
        <taxon>Magnoliopsida</taxon>
        <taxon>eudicotyledons</taxon>
        <taxon>Gunneridae</taxon>
        <taxon>Pentapetalae</taxon>
        <taxon>rosids</taxon>
        <taxon>fabids</taxon>
        <taxon>Fabales</taxon>
        <taxon>Fabaceae</taxon>
        <taxon>Papilionoideae</taxon>
        <taxon>50 kb inversion clade</taxon>
        <taxon>NPAAA clade</taxon>
        <taxon>indigoferoid/millettioid clade</taxon>
        <taxon>Phaseoleae</taxon>
        <taxon>Glycine</taxon>
        <taxon>Glycine subgen. Soja</taxon>
    </lineage>
</organism>
<feature type="transmembrane region" description="Helical" evidence="1">
    <location>
        <begin position="21"/>
        <end position="38"/>
    </location>
</feature>
<reference evidence="2 3" key="1">
    <citation type="journal article" date="2010" name="Nature">
        <title>Genome sequence of the palaeopolyploid soybean.</title>
        <authorList>
            <person name="Schmutz J."/>
            <person name="Cannon S.B."/>
            <person name="Schlueter J."/>
            <person name="Ma J."/>
            <person name="Mitros T."/>
            <person name="Nelson W."/>
            <person name="Hyten D.L."/>
            <person name="Song Q."/>
            <person name="Thelen J.J."/>
            <person name="Cheng J."/>
            <person name="Xu D."/>
            <person name="Hellsten U."/>
            <person name="May G.D."/>
            <person name="Yu Y."/>
            <person name="Sakurai T."/>
            <person name="Umezawa T."/>
            <person name="Bhattacharyya M.K."/>
            <person name="Sandhu D."/>
            <person name="Valliyodan B."/>
            <person name="Lindquist E."/>
            <person name="Peto M."/>
            <person name="Grant D."/>
            <person name="Shu S."/>
            <person name="Goodstein D."/>
            <person name="Barry K."/>
            <person name="Futrell-Griggs M."/>
            <person name="Abernathy B."/>
            <person name="Du J."/>
            <person name="Tian Z."/>
            <person name="Zhu L."/>
            <person name="Gill N."/>
            <person name="Joshi T."/>
            <person name="Libault M."/>
            <person name="Sethuraman A."/>
            <person name="Zhang X.-C."/>
            <person name="Shinozaki K."/>
            <person name="Nguyen H.T."/>
            <person name="Wing R.A."/>
            <person name="Cregan P."/>
            <person name="Specht J."/>
            <person name="Grimwood J."/>
            <person name="Rokhsar D."/>
            <person name="Stacey G."/>
            <person name="Shoemaker R.C."/>
            <person name="Jackson S.A."/>
        </authorList>
    </citation>
    <scope>NUCLEOTIDE SEQUENCE [LARGE SCALE GENOMIC DNA]</scope>
    <source>
        <strain evidence="3">cv. Williams 82</strain>
        <tissue evidence="2">Callus</tissue>
    </source>
</reference>